<dbReference type="Proteomes" id="UP000290517">
    <property type="component" value="Unassembled WGS sequence"/>
</dbReference>
<protein>
    <submittedName>
        <fullName evidence="3">Uncharacterized protein</fullName>
    </submittedName>
</protein>
<evidence type="ECO:0000313" key="3">
    <source>
        <dbReference type="EMBL" id="RXR33365.1"/>
    </source>
</evidence>
<feature type="transmembrane region" description="Helical" evidence="1">
    <location>
        <begin position="80"/>
        <end position="97"/>
    </location>
</feature>
<keyword evidence="1" id="KW-0812">Transmembrane</keyword>
<evidence type="ECO:0000313" key="5">
    <source>
        <dbReference type="Proteomes" id="UP000290517"/>
    </source>
</evidence>
<accession>A0A4Q1KUG0</accession>
<sequence>MIAVALRDVEARGASDAALERELGSPEEYARVLVPKPRAKRAGPILIGGVVGALAWVALVFIAVPLGWWTLREDLEVLRMWPALIVLTLGVVGQFVSDHLRRA</sequence>
<dbReference type="EMBL" id="SDJR01000005">
    <property type="protein sequence ID" value="RXR25799.1"/>
    <property type="molecule type" value="Genomic_DNA"/>
</dbReference>
<proteinExistence type="predicted"/>
<evidence type="ECO:0000313" key="2">
    <source>
        <dbReference type="EMBL" id="RXR25799.1"/>
    </source>
</evidence>
<keyword evidence="1" id="KW-1133">Transmembrane helix</keyword>
<dbReference type="AlphaFoldDB" id="A0A4Q1KUG0"/>
<keyword evidence="5" id="KW-1185">Reference proteome</keyword>
<gene>
    <name evidence="2" type="ORF">EQW73_09880</name>
    <name evidence="3" type="ORF">EQW78_11340</name>
</gene>
<dbReference type="RefSeq" id="WP_129429523.1">
    <property type="nucleotide sequence ID" value="NZ_JOFV01000006.1"/>
</dbReference>
<keyword evidence="1" id="KW-0472">Membrane</keyword>
<evidence type="ECO:0000313" key="4">
    <source>
        <dbReference type="Proteomes" id="UP000289805"/>
    </source>
</evidence>
<dbReference type="EMBL" id="SDJQ01000014">
    <property type="protein sequence ID" value="RXR33365.1"/>
    <property type="molecule type" value="Genomic_DNA"/>
</dbReference>
<evidence type="ECO:0000256" key="1">
    <source>
        <dbReference type="SAM" id="Phobius"/>
    </source>
</evidence>
<reference evidence="4 5" key="1">
    <citation type="submission" date="2019-01" db="EMBL/GenBank/DDBJ databases">
        <title>Oerskovia turbata Genome sequencing and assembly.</title>
        <authorList>
            <person name="Dou T."/>
        </authorList>
    </citation>
    <scope>NUCLEOTIDE SEQUENCE [LARGE SCALE GENOMIC DNA]</scope>
    <source>
        <strain evidence="3 4">JCM12123</strain>
        <strain evidence="2 5">JCM3160</strain>
    </source>
</reference>
<comment type="caution">
    <text evidence="3">The sequence shown here is derived from an EMBL/GenBank/DDBJ whole genome shotgun (WGS) entry which is preliminary data.</text>
</comment>
<name>A0A4Q1KUG0_9CELL</name>
<dbReference type="Proteomes" id="UP000289805">
    <property type="component" value="Unassembled WGS sequence"/>
</dbReference>
<feature type="transmembrane region" description="Helical" evidence="1">
    <location>
        <begin position="45"/>
        <end position="68"/>
    </location>
</feature>
<organism evidence="3 4">
    <name type="scientific">Oerskovia turbata</name>
    <dbReference type="NCBI Taxonomy" id="1713"/>
    <lineage>
        <taxon>Bacteria</taxon>
        <taxon>Bacillati</taxon>
        <taxon>Actinomycetota</taxon>
        <taxon>Actinomycetes</taxon>
        <taxon>Micrococcales</taxon>
        <taxon>Cellulomonadaceae</taxon>
        <taxon>Oerskovia</taxon>
    </lineage>
</organism>